<accession>A0AAD7PLT3</accession>
<evidence type="ECO:0000256" key="1">
    <source>
        <dbReference type="SAM" id="MobiDB-lite"/>
    </source>
</evidence>
<feature type="region of interest" description="Disordered" evidence="1">
    <location>
        <begin position="77"/>
        <end position="104"/>
    </location>
</feature>
<comment type="caution">
    <text evidence="3">The sequence shown here is derived from an EMBL/GenBank/DDBJ whole genome shotgun (WGS) entry which is preliminary data.</text>
</comment>
<evidence type="ECO:0000313" key="3">
    <source>
        <dbReference type="EMBL" id="KAJ7960313.1"/>
    </source>
</evidence>
<feature type="signal peptide" evidence="2">
    <location>
        <begin position="1"/>
        <end position="29"/>
    </location>
</feature>
<name>A0AAD7PLT3_QUISA</name>
<feature type="chain" id="PRO_5042002219" evidence="2">
    <location>
        <begin position="30"/>
        <end position="104"/>
    </location>
</feature>
<feature type="compositionally biased region" description="Basic and acidic residues" evidence="1">
    <location>
        <begin position="42"/>
        <end position="53"/>
    </location>
</feature>
<keyword evidence="4" id="KW-1185">Reference proteome</keyword>
<feature type="compositionally biased region" description="Acidic residues" evidence="1">
    <location>
        <begin position="86"/>
        <end position="97"/>
    </location>
</feature>
<dbReference type="Proteomes" id="UP001163823">
    <property type="component" value="Chromosome 8"/>
</dbReference>
<evidence type="ECO:0000313" key="4">
    <source>
        <dbReference type="Proteomes" id="UP001163823"/>
    </source>
</evidence>
<feature type="region of interest" description="Disordered" evidence="1">
    <location>
        <begin position="30"/>
        <end position="60"/>
    </location>
</feature>
<proteinExistence type="predicted"/>
<gene>
    <name evidence="3" type="ORF">O6P43_020775</name>
</gene>
<protein>
    <submittedName>
        <fullName evidence="3">Uncharacterized protein</fullName>
    </submittedName>
</protein>
<reference evidence="3" key="1">
    <citation type="journal article" date="2023" name="Science">
        <title>Elucidation of the pathway for biosynthesis of saponin adjuvants from the soapbark tree.</title>
        <authorList>
            <person name="Reed J."/>
            <person name="Orme A."/>
            <person name="El-Demerdash A."/>
            <person name="Owen C."/>
            <person name="Martin L.B.B."/>
            <person name="Misra R.C."/>
            <person name="Kikuchi S."/>
            <person name="Rejzek M."/>
            <person name="Martin A.C."/>
            <person name="Harkess A."/>
            <person name="Leebens-Mack J."/>
            <person name="Louveau T."/>
            <person name="Stephenson M.J."/>
            <person name="Osbourn A."/>
        </authorList>
    </citation>
    <scope>NUCLEOTIDE SEQUENCE</scope>
    <source>
        <strain evidence="3">S10</strain>
    </source>
</reference>
<keyword evidence="2" id="KW-0732">Signal</keyword>
<organism evidence="3 4">
    <name type="scientific">Quillaja saponaria</name>
    <name type="common">Soap bark tree</name>
    <dbReference type="NCBI Taxonomy" id="32244"/>
    <lineage>
        <taxon>Eukaryota</taxon>
        <taxon>Viridiplantae</taxon>
        <taxon>Streptophyta</taxon>
        <taxon>Embryophyta</taxon>
        <taxon>Tracheophyta</taxon>
        <taxon>Spermatophyta</taxon>
        <taxon>Magnoliopsida</taxon>
        <taxon>eudicotyledons</taxon>
        <taxon>Gunneridae</taxon>
        <taxon>Pentapetalae</taxon>
        <taxon>rosids</taxon>
        <taxon>fabids</taxon>
        <taxon>Fabales</taxon>
        <taxon>Quillajaceae</taxon>
        <taxon>Quillaja</taxon>
    </lineage>
</organism>
<evidence type="ECO:0000256" key="2">
    <source>
        <dbReference type="SAM" id="SignalP"/>
    </source>
</evidence>
<dbReference type="AlphaFoldDB" id="A0AAD7PLT3"/>
<dbReference type="EMBL" id="JARAOO010000008">
    <property type="protein sequence ID" value="KAJ7960313.1"/>
    <property type="molecule type" value="Genomic_DNA"/>
</dbReference>
<dbReference type="KEGG" id="qsa:O6P43_020775"/>
<sequence length="104" mass="10914">MAKSRSGLVVFGVGTLLICLLLVKDVTEAGDSHQGCHGNGAHPDKGDECRQDDGDADDDFDDTYKVVNKLSVTLSGSAGLAVNNDDSPDDDDDDPDENLVVLGH</sequence>